<dbReference type="NCBIfam" id="NF033788">
    <property type="entry name" value="HTH_metalloreg"/>
    <property type="match status" value="1"/>
</dbReference>
<evidence type="ECO:0000256" key="3">
    <source>
        <dbReference type="ARBA" id="ARBA00023163"/>
    </source>
</evidence>
<protein>
    <submittedName>
        <fullName evidence="5">Regulatory protein, arsR family</fullName>
    </submittedName>
</protein>
<keyword evidence="2" id="KW-0238">DNA-binding</keyword>
<dbReference type="SMART" id="SM00418">
    <property type="entry name" value="HTH_ARSR"/>
    <property type="match status" value="1"/>
</dbReference>
<gene>
    <name evidence="5" type="ORF">SAMN05421748_10156</name>
</gene>
<keyword evidence="3" id="KW-0804">Transcription</keyword>
<dbReference type="PRINTS" id="PR00778">
    <property type="entry name" value="HTHARSR"/>
</dbReference>
<feature type="domain" description="HTH arsR-type" evidence="4">
    <location>
        <begin position="1"/>
        <end position="94"/>
    </location>
</feature>
<dbReference type="InterPro" id="IPR051011">
    <property type="entry name" value="Metal_resp_trans_reg"/>
</dbReference>
<reference evidence="5 6" key="1">
    <citation type="submission" date="2017-09" db="EMBL/GenBank/DDBJ databases">
        <authorList>
            <person name="Ehlers B."/>
            <person name="Leendertz F.H."/>
        </authorList>
    </citation>
    <scope>NUCLEOTIDE SEQUENCE [LARGE SCALE GENOMIC DNA]</scope>
    <source>
        <strain evidence="5 6">CGMCC 4.6857</strain>
    </source>
</reference>
<accession>A0A285EZL6</accession>
<keyword evidence="1" id="KW-0805">Transcription regulation</keyword>
<organism evidence="5 6">
    <name type="scientific">Paractinoplanes atraurantiacus</name>
    <dbReference type="NCBI Taxonomy" id="1036182"/>
    <lineage>
        <taxon>Bacteria</taxon>
        <taxon>Bacillati</taxon>
        <taxon>Actinomycetota</taxon>
        <taxon>Actinomycetes</taxon>
        <taxon>Micromonosporales</taxon>
        <taxon>Micromonosporaceae</taxon>
        <taxon>Paractinoplanes</taxon>
    </lineage>
</organism>
<evidence type="ECO:0000313" key="5">
    <source>
        <dbReference type="EMBL" id="SNY03864.1"/>
    </source>
</evidence>
<evidence type="ECO:0000256" key="1">
    <source>
        <dbReference type="ARBA" id="ARBA00023015"/>
    </source>
</evidence>
<dbReference type="InterPro" id="IPR036388">
    <property type="entry name" value="WH-like_DNA-bd_sf"/>
</dbReference>
<dbReference type="RefSeq" id="WP_245922707.1">
    <property type="nucleotide sequence ID" value="NZ_OBDY01000001.1"/>
</dbReference>
<dbReference type="PROSITE" id="PS50987">
    <property type="entry name" value="HTH_ARSR_2"/>
    <property type="match status" value="1"/>
</dbReference>
<dbReference type="InterPro" id="IPR011991">
    <property type="entry name" value="ArsR-like_HTH"/>
</dbReference>
<dbReference type="Gene3D" id="1.10.10.10">
    <property type="entry name" value="Winged helix-like DNA-binding domain superfamily/Winged helix DNA-binding domain"/>
    <property type="match status" value="1"/>
</dbReference>
<dbReference type="GO" id="GO:0003677">
    <property type="term" value="F:DNA binding"/>
    <property type="evidence" value="ECO:0007669"/>
    <property type="project" value="UniProtKB-KW"/>
</dbReference>
<dbReference type="Pfam" id="PF01022">
    <property type="entry name" value="HTH_5"/>
    <property type="match status" value="1"/>
</dbReference>
<name>A0A285EZL6_9ACTN</name>
<dbReference type="AlphaFoldDB" id="A0A285EZL6"/>
<dbReference type="PANTHER" id="PTHR43132">
    <property type="entry name" value="ARSENICAL RESISTANCE OPERON REPRESSOR ARSR-RELATED"/>
    <property type="match status" value="1"/>
</dbReference>
<evidence type="ECO:0000256" key="2">
    <source>
        <dbReference type="ARBA" id="ARBA00023125"/>
    </source>
</evidence>
<dbReference type="CDD" id="cd00090">
    <property type="entry name" value="HTH_ARSR"/>
    <property type="match status" value="1"/>
</dbReference>
<dbReference type="EMBL" id="OBDY01000001">
    <property type="protein sequence ID" value="SNY03864.1"/>
    <property type="molecule type" value="Genomic_DNA"/>
</dbReference>
<evidence type="ECO:0000259" key="4">
    <source>
        <dbReference type="PROSITE" id="PS50987"/>
    </source>
</evidence>
<sequence>MNDDVLERAVVVLRGMAYEHRLRILVLLRGGELGPPEIAAAVPADPTAVAHHLRFLLDARLIRRRRRGRQVYYALTDEATADLVTDVVRYAGGE</sequence>
<proteinExistence type="predicted"/>
<dbReference type="InterPro" id="IPR036390">
    <property type="entry name" value="WH_DNA-bd_sf"/>
</dbReference>
<keyword evidence="6" id="KW-1185">Reference proteome</keyword>
<dbReference type="Proteomes" id="UP000219612">
    <property type="component" value="Unassembled WGS sequence"/>
</dbReference>
<evidence type="ECO:0000313" key="6">
    <source>
        <dbReference type="Proteomes" id="UP000219612"/>
    </source>
</evidence>
<dbReference type="GO" id="GO:0003700">
    <property type="term" value="F:DNA-binding transcription factor activity"/>
    <property type="evidence" value="ECO:0007669"/>
    <property type="project" value="InterPro"/>
</dbReference>
<dbReference type="InterPro" id="IPR001845">
    <property type="entry name" value="HTH_ArsR_DNA-bd_dom"/>
</dbReference>
<dbReference type="SUPFAM" id="SSF46785">
    <property type="entry name" value="Winged helix' DNA-binding domain"/>
    <property type="match status" value="1"/>
</dbReference>
<dbReference type="PANTHER" id="PTHR43132:SF6">
    <property type="entry name" value="HTH-TYPE TRANSCRIPTIONAL REPRESSOR CZRA"/>
    <property type="match status" value="1"/>
</dbReference>